<name>A0ABP0FWQ5_CLALP</name>
<keyword evidence="2" id="KW-1185">Reference proteome</keyword>
<sequence>MIYEVAVSKVIISRNYVTLVTVDQAAYVLFMHEWLKSLRPGIEPGTSSTECSVESHELRINSCKRCDVTNVTNVYMHQFEKKGHNHSTAGGSEPRILRTESCNSYRELQIV</sequence>
<accession>A0ABP0FWQ5</accession>
<dbReference type="Proteomes" id="UP001642483">
    <property type="component" value="Unassembled WGS sequence"/>
</dbReference>
<dbReference type="EMBL" id="CAWYQH010000096">
    <property type="protein sequence ID" value="CAK8682969.1"/>
    <property type="molecule type" value="Genomic_DNA"/>
</dbReference>
<organism evidence="1 2">
    <name type="scientific">Clavelina lepadiformis</name>
    <name type="common">Light-bulb sea squirt</name>
    <name type="synonym">Ascidia lepadiformis</name>
    <dbReference type="NCBI Taxonomy" id="159417"/>
    <lineage>
        <taxon>Eukaryota</taxon>
        <taxon>Metazoa</taxon>
        <taxon>Chordata</taxon>
        <taxon>Tunicata</taxon>
        <taxon>Ascidiacea</taxon>
        <taxon>Aplousobranchia</taxon>
        <taxon>Clavelinidae</taxon>
        <taxon>Clavelina</taxon>
    </lineage>
</organism>
<gene>
    <name evidence="1" type="ORF">CVLEPA_LOCUS14089</name>
</gene>
<reference evidence="1 2" key="1">
    <citation type="submission" date="2024-02" db="EMBL/GenBank/DDBJ databases">
        <authorList>
            <person name="Daric V."/>
            <person name="Darras S."/>
        </authorList>
    </citation>
    <scope>NUCLEOTIDE SEQUENCE [LARGE SCALE GENOMIC DNA]</scope>
</reference>
<comment type="caution">
    <text evidence="1">The sequence shown here is derived from an EMBL/GenBank/DDBJ whole genome shotgun (WGS) entry which is preliminary data.</text>
</comment>
<evidence type="ECO:0000313" key="1">
    <source>
        <dbReference type="EMBL" id="CAK8682969.1"/>
    </source>
</evidence>
<proteinExistence type="predicted"/>
<evidence type="ECO:0000313" key="2">
    <source>
        <dbReference type="Proteomes" id="UP001642483"/>
    </source>
</evidence>
<protein>
    <submittedName>
        <fullName evidence="1">Uncharacterized protein</fullName>
    </submittedName>
</protein>